<gene>
    <name evidence="2" type="ORF">AAFF_G00092110</name>
</gene>
<sequence length="189" mass="19813">MAAARSLARFGSASAARGRIAPEEFGSEMEHHTPALNGPSQFLQLPRRHPSKRVTYLRSRQTCPGSDPSIPSLLGPNLPPSTKKQVRWAGYPRLDLATRVPAPSAHHAAGSAVRPRVAGGGHVEHGDAGRRSTAPGRSLRRTSPPAAPLVDDKHAQPGEGLKVCGLPQSGATSRETGGRGLSIADRPDG</sequence>
<evidence type="ECO:0000313" key="2">
    <source>
        <dbReference type="EMBL" id="KAJ8413215.1"/>
    </source>
</evidence>
<accession>A0AAD7T2X6</accession>
<proteinExistence type="predicted"/>
<feature type="compositionally biased region" description="Low complexity" evidence="1">
    <location>
        <begin position="102"/>
        <end position="113"/>
    </location>
</feature>
<reference evidence="2" key="1">
    <citation type="journal article" date="2023" name="Science">
        <title>Genome structures resolve the early diversification of teleost fishes.</title>
        <authorList>
            <person name="Parey E."/>
            <person name="Louis A."/>
            <person name="Montfort J."/>
            <person name="Bouchez O."/>
            <person name="Roques C."/>
            <person name="Iampietro C."/>
            <person name="Lluch J."/>
            <person name="Castinel A."/>
            <person name="Donnadieu C."/>
            <person name="Desvignes T."/>
            <person name="Floi Bucao C."/>
            <person name="Jouanno E."/>
            <person name="Wen M."/>
            <person name="Mejri S."/>
            <person name="Dirks R."/>
            <person name="Jansen H."/>
            <person name="Henkel C."/>
            <person name="Chen W.J."/>
            <person name="Zahm M."/>
            <person name="Cabau C."/>
            <person name="Klopp C."/>
            <person name="Thompson A.W."/>
            <person name="Robinson-Rechavi M."/>
            <person name="Braasch I."/>
            <person name="Lecointre G."/>
            <person name="Bobe J."/>
            <person name="Postlethwait J.H."/>
            <person name="Berthelot C."/>
            <person name="Roest Crollius H."/>
            <person name="Guiguen Y."/>
        </authorList>
    </citation>
    <scope>NUCLEOTIDE SEQUENCE</scope>
    <source>
        <strain evidence="2">NC1722</strain>
    </source>
</reference>
<dbReference type="EMBL" id="JAINUG010000016">
    <property type="protein sequence ID" value="KAJ8413215.1"/>
    <property type="molecule type" value="Genomic_DNA"/>
</dbReference>
<keyword evidence="3" id="KW-1185">Reference proteome</keyword>
<dbReference type="AlphaFoldDB" id="A0AAD7T2X6"/>
<feature type="compositionally biased region" description="Low complexity" evidence="1">
    <location>
        <begin position="1"/>
        <end position="19"/>
    </location>
</feature>
<feature type="region of interest" description="Disordered" evidence="1">
    <location>
        <begin position="1"/>
        <end position="85"/>
    </location>
</feature>
<evidence type="ECO:0000256" key="1">
    <source>
        <dbReference type="SAM" id="MobiDB-lite"/>
    </source>
</evidence>
<dbReference type="Proteomes" id="UP001221898">
    <property type="component" value="Unassembled WGS sequence"/>
</dbReference>
<comment type="caution">
    <text evidence="2">The sequence shown here is derived from an EMBL/GenBank/DDBJ whole genome shotgun (WGS) entry which is preliminary data.</text>
</comment>
<protein>
    <submittedName>
        <fullName evidence="2">Uncharacterized protein</fullName>
    </submittedName>
</protein>
<evidence type="ECO:0000313" key="3">
    <source>
        <dbReference type="Proteomes" id="UP001221898"/>
    </source>
</evidence>
<name>A0AAD7T2X6_9TELE</name>
<feature type="region of interest" description="Disordered" evidence="1">
    <location>
        <begin position="102"/>
        <end position="189"/>
    </location>
</feature>
<organism evidence="2 3">
    <name type="scientific">Aldrovandia affinis</name>
    <dbReference type="NCBI Taxonomy" id="143900"/>
    <lineage>
        <taxon>Eukaryota</taxon>
        <taxon>Metazoa</taxon>
        <taxon>Chordata</taxon>
        <taxon>Craniata</taxon>
        <taxon>Vertebrata</taxon>
        <taxon>Euteleostomi</taxon>
        <taxon>Actinopterygii</taxon>
        <taxon>Neopterygii</taxon>
        <taxon>Teleostei</taxon>
        <taxon>Notacanthiformes</taxon>
        <taxon>Halosauridae</taxon>
        <taxon>Aldrovandia</taxon>
    </lineage>
</organism>